<evidence type="ECO:0000259" key="8">
    <source>
        <dbReference type="PROSITE" id="PS50203"/>
    </source>
</evidence>
<dbReference type="OrthoDB" id="445853at2759"/>
<dbReference type="OMA" id="HIDICHM"/>
<evidence type="ECO:0000256" key="7">
    <source>
        <dbReference type="SAM" id="MobiDB-lite"/>
    </source>
</evidence>
<dbReference type="Gene3D" id="2.60.120.380">
    <property type="match status" value="2"/>
</dbReference>
<dbReference type="CDD" id="cd00044">
    <property type="entry name" value="CysPc"/>
    <property type="match status" value="1"/>
</dbReference>
<dbReference type="EMBL" id="CDMY01000624">
    <property type="protein sequence ID" value="CEM26929.1"/>
    <property type="molecule type" value="Genomic_DNA"/>
</dbReference>
<keyword evidence="3 6" id="KW-0378">Hydrolase</keyword>
<dbReference type="InterPro" id="IPR022684">
    <property type="entry name" value="Calpain_cysteine_protease"/>
</dbReference>
<dbReference type="InterPro" id="IPR022682">
    <property type="entry name" value="Calpain_domain_III"/>
</dbReference>
<dbReference type="InterPro" id="IPR001300">
    <property type="entry name" value="Peptidase_C2_calpain_cat"/>
</dbReference>
<feature type="compositionally biased region" description="Low complexity" evidence="7">
    <location>
        <begin position="668"/>
        <end position="679"/>
    </location>
</feature>
<feature type="compositionally biased region" description="Basic residues" evidence="7">
    <location>
        <begin position="714"/>
        <end position="726"/>
    </location>
</feature>
<dbReference type="SUPFAM" id="SSF49758">
    <property type="entry name" value="Calpain large subunit, middle domain (domain III)"/>
    <property type="match status" value="2"/>
</dbReference>
<evidence type="ECO:0000256" key="4">
    <source>
        <dbReference type="ARBA" id="ARBA00022807"/>
    </source>
</evidence>
<feature type="active site" evidence="5 6">
    <location>
        <position position="231"/>
    </location>
</feature>
<proteinExistence type="inferred from homology"/>
<feature type="domain" description="Calpain catalytic" evidence="8">
    <location>
        <begin position="1"/>
        <end position="316"/>
    </location>
</feature>
<dbReference type="InterPro" id="IPR022683">
    <property type="entry name" value="Calpain_III"/>
</dbReference>
<dbReference type="Pfam" id="PF01067">
    <property type="entry name" value="Calpain_III"/>
    <property type="match status" value="1"/>
</dbReference>
<dbReference type="STRING" id="1169540.A0A0G4GCQ6"/>
<evidence type="ECO:0000313" key="10">
    <source>
        <dbReference type="Proteomes" id="UP000041254"/>
    </source>
</evidence>
<name>A0A0G4GCQ6_VITBC</name>
<dbReference type="PANTHER" id="PTHR10183:SF379">
    <property type="entry name" value="CALPAIN-5"/>
    <property type="match status" value="1"/>
</dbReference>
<dbReference type="VEuPathDB" id="CryptoDB:Vbra_22152"/>
<feature type="active site" evidence="5 6">
    <location>
        <position position="57"/>
    </location>
</feature>
<evidence type="ECO:0000313" key="9">
    <source>
        <dbReference type="EMBL" id="CEM26929.1"/>
    </source>
</evidence>
<gene>
    <name evidence="9" type="ORF">Vbra_22152</name>
</gene>
<dbReference type="GO" id="GO:0006508">
    <property type="term" value="P:proteolysis"/>
    <property type="evidence" value="ECO:0007669"/>
    <property type="project" value="UniProtKB-KW"/>
</dbReference>
<evidence type="ECO:0000256" key="2">
    <source>
        <dbReference type="ARBA" id="ARBA00022670"/>
    </source>
</evidence>
<feature type="region of interest" description="Disordered" evidence="7">
    <location>
        <begin position="654"/>
        <end position="681"/>
    </location>
</feature>
<dbReference type="GO" id="GO:0004198">
    <property type="term" value="F:calcium-dependent cysteine-type endopeptidase activity"/>
    <property type="evidence" value="ECO:0007669"/>
    <property type="project" value="InterPro"/>
</dbReference>
<dbReference type="SMART" id="SM00720">
    <property type="entry name" value="calpain_III"/>
    <property type="match status" value="1"/>
</dbReference>
<evidence type="ECO:0000256" key="3">
    <source>
        <dbReference type="ARBA" id="ARBA00022801"/>
    </source>
</evidence>
<reference evidence="9 10" key="1">
    <citation type="submission" date="2014-11" db="EMBL/GenBank/DDBJ databases">
        <authorList>
            <person name="Zhu J."/>
            <person name="Qi W."/>
            <person name="Song R."/>
        </authorList>
    </citation>
    <scope>NUCLEOTIDE SEQUENCE [LARGE SCALE GENOMIC DNA]</scope>
</reference>
<accession>A0A0G4GCQ6</accession>
<keyword evidence="4 6" id="KW-0788">Thiol protease</keyword>
<dbReference type="PRINTS" id="PR00704">
    <property type="entry name" value="CALPAIN"/>
</dbReference>
<dbReference type="PhylomeDB" id="A0A0G4GCQ6"/>
<dbReference type="AlphaFoldDB" id="A0A0G4GCQ6"/>
<dbReference type="SUPFAM" id="SSF54001">
    <property type="entry name" value="Cysteine proteinases"/>
    <property type="match status" value="1"/>
</dbReference>
<dbReference type="InterPro" id="IPR038765">
    <property type="entry name" value="Papain-like_cys_pep_sf"/>
</dbReference>
<feature type="active site" evidence="5 6">
    <location>
        <position position="255"/>
    </location>
</feature>
<dbReference type="SMART" id="SM00230">
    <property type="entry name" value="CysPc"/>
    <property type="match status" value="1"/>
</dbReference>
<protein>
    <recommendedName>
        <fullName evidence="8">Calpain catalytic domain-containing protein</fullName>
    </recommendedName>
</protein>
<evidence type="ECO:0000256" key="6">
    <source>
        <dbReference type="PROSITE-ProRule" id="PRU00239"/>
    </source>
</evidence>
<evidence type="ECO:0000256" key="5">
    <source>
        <dbReference type="PIRSR" id="PIRSR622684-1"/>
    </source>
</evidence>
<dbReference type="InterPro" id="IPR036213">
    <property type="entry name" value="Calpain_III_sf"/>
</dbReference>
<keyword evidence="10" id="KW-1185">Reference proteome</keyword>
<feature type="region of interest" description="Disordered" evidence="7">
    <location>
        <begin position="693"/>
        <end position="732"/>
    </location>
</feature>
<comment type="similarity">
    <text evidence="1">Belongs to the peptidase C2 family.</text>
</comment>
<dbReference type="Gene3D" id="3.90.70.10">
    <property type="entry name" value="Cysteine proteinases"/>
    <property type="match status" value="1"/>
</dbReference>
<dbReference type="PROSITE" id="PS50203">
    <property type="entry name" value="CALPAIN_CAT"/>
    <property type="match status" value="1"/>
</dbReference>
<dbReference type="PANTHER" id="PTHR10183">
    <property type="entry name" value="CALPAIN"/>
    <property type="match status" value="1"/>
</dbReference>
<keyword evidence="2 6" id="KW-0645">Protease</keyword>
<dbReference type="InParanoid" id="A0A0G4GCQ6"/>
<sequence length="747" mass="82239">MFEDAAFPANTSALGGDGRFTDITWLRPKEIDPSAVLFPADDEMQAEDVTQGTLHNCYFVAALSLLTQVPRLLRRLIVEYNEAAGRFVMRLFMDCEWRKIEIDDRLPCRVSGRGTPTLAFAHSRKGHDFYVALIEKAYAKAWGSYSAIEGGNMGEALFDLTGGMVDDVNLERLLTTPSDKDPQAAAFKLLQEYQQKGALVSCGRFEGEDDKNHRSGPQRFERNDAGIVVNHAYGVLDVRILQTDKKKHRLVRVRNPWESHCGAWTGEWGQNSKLWNKERRSALNYAKEDEGKRGDFWLSIEEFMRHFNRIHACHTTFLDDSQEPPVQSLVIRGAWKGKTAGGCTNYPSFRHNPMLRLEVSETLTKPLDVHILLTQPDERRRVREAGLQLSYPQIGLTLIRQHFQPIEAIPTDAAALTPDRAQIVHRTSFWNKRDVGAAVSLLPPALLQKEPSDNIPVAENTSPEYRLVPSSYFPNQEGDFTLLLQWRGGRELLNVACINFPCVTQGVRSCVSVKGQWKGPTAGGRPQLNTFTRNPCFSLTTSASETPLTIVLTHTPSSQGGAASNRFPPAAVVVLNVPAKQFDNSSNAAAEGCLAQSPIPIPVAASQWSQSMVLKAKQVETPSPFEFFLVPFTHQSAKEGSFELCVESSAENMTLSDVTSRQPPPTKPKASPAAAPATSGAVSPLKAAIAVAAGREPTGEHEETAGRVTGGGRAKGKAKTKPKAKPKAGIDSAKQVIRSQFDLYQDL</sequence>
<evidence type="ECO:0000256" key="1">
    <source>
        <dbReference type="ARBA" id="ARBA00007623"/>
    </source>
</evidence>
<dbReference type="Pfam" id="PF00648">
    <property type="entry name" value="Peptidase_C2"/>
    <property type="match status" value="1"/>
</dbReference>
<organism evidence="9 10">
    <name type="scientific">Vitrella brassicaformis (strain CCMP3155)</name>
    <dbReference type="NCBI Taxonomy" id="1169540"/>
    <lineage>
        <taxon>Eukaryota</taxon>
        <taxon>Sar</taxon>
        <taxon>Alveolata</taxon>
        <taxon>Colpodellida</taxon>
        <taxon>Vitrellaceae</taxon>
        <taxon>Vitrella</taxon>
    </lineage>
</organism>
<dbReference type="Proteomes" id="UP000041254">
    <property type="component" value="Unassembled WGS sequence"/>
</dbReference>